<dbReference type="EMBL" id="MU551627">
    <property type="protein sequence ID" value="KAI5622053.1"/>
    <property type="molecule type" value="Genomic_DNA"/>
</dbReference>
<comment type="cofactor">
    <cofactor evidence="1">
        <name>pyridoxal 5'-phosphate</name>
        <dbReference type="ChEBI" id="CHEBI:597326"/>
    </cofactor>
</comment>
<feature type="compositionally biased region" description="Basic and acidic residues" evidence="8">
    <location>
        <begin position="7"/>
        <end position="22"/>
    </location>
</feature>
<evidence type="ECO:0000256" key="5">
    <source>
        <dbReference type="ARBA" id="ARBA00022576"/>
    </source>
</evidence>
<dbReference type="InterPro" id="IPR036824">
    <property type="entry name" value="Nucleoplasmin_core_dom_sf"/>
</dbReference>
<evidence type="ECO:0000256" key="4">
    <source>
        <dbReference type="ARBA" id="ARBA00012753"/>
    </source>
</evidence>
<dbReference type="GO" id="GO:0005829">
    <property type="term" value="C:cytosol"/>
    <property type="evidence" value="ECO:0007669"/>
    <property type="project" value="TreeGrafter"/>
</dbReference>
<keyword evidence="5 11" id="KW-0032">Aminotransferase</keyword>
<reference evidence="11" key="1">
    <citation type="submission" date="2018-07" db="EMBL/GenBank/DDBJ databases">
        <title>Comparative genomics of catfishes provides insights into carnivory and benthic adaptation.</title>
        <authorList>
            <person name="Zhang Y."/>
            <person name="Wang D."/>
            <person name="Peng Z."/>
            <person name="Zheng S."/>
            <person name="Shao F."/>
            <person name="Tao W."/>
        </authorList>
    </citation>
    <scope>NUCLEOTIDE SEQUENCE</scope>
    <source>
        <strain evidence="11">Chongqing</strain>
    </source>
</reference>
<evidence type="ECO:0000256" key="3">
    <source>
        <dbReference type="ARBA" id="ARBA00011738"/>
    </source>
</evidence>
<keyword evidence="6" id="KW-0808">Transferase</keyword>
<keyword evidence="7" id="KW-0663">Pyridoxal phosphate</keyword>
<dbReference type="EC" id="2.6.1.1" evidence="4"/>
<dbReference type="AlphaFoldDB" id="A0AAD5ASN9"/>
<organism evidence="11 12">
    <name type="scientific">Silurus asotus</name>
    <name type="common">Amur catfish</name>
    <name type="synonym">Parasilurus asotus</name>
    <dbReference type="NCBI Taxonomy" id="30991"/>
    <lineage>
        <taxon>Eukaryota</taxon>
        <taxon>Metazoa</taxon>
        <taxon>Chordata</taxon>
        <taxon>Craniata</taxon>
        <taxon>Vertebrata</taxon>
        <taxon>Euteleostomi</taxon>
        <taxon>Actinopterygii</taxon>
        <taxon>Neopterygii</taxon>
        <taxon>Teleostei</taxon>
        <taxon>Ostariophysi</taxon>
        <taxon>Siluriformes</taxon>
        <taxon>Siluridae</taxon>
        <taxon>Silurus</taxon>
    </lineage>
</organism>
<dbReference type="Pfam" id="PF03066">
    <property type="entry name" value="Nucleoplasmin"/>
    <property type="match status" value="1"/>
</dbReference>
<evidence type="ECO:0000256" key="2">
    <source>
        <dbReference type="ARBA" id="ARBA00007441"/>
    </source>
</evidence>
<dbReference type="GO" id="GO:0030170">
    <property type="term" value="F:pyridoxal phosphate binding"/>
    <property type="evidence" value="ECO:0007669"/>
    <property type="project" value="InterPro"/>
</dbReference>
<sequence>MGTAERTVARTETPRAQERMDGCELSSSQTKVVFKAEDDLLENQFFIKTICLSAQASDEMHVVAVSDGVGESKPVPIATLRHCMPTVSFPALELMPPVTFSLCSGKGPVFISAQHITLFRGSPVTARIAQEKLLEDFQRDSHPDKVCLARREYVGEDGQPIVTPLIQKIKQQIATDPTLLPEYLPPLGMSEFSIRASQLALGRDSRAILENRVFGVQAVGSSGAVRLGAELLKGCYCTNSSWDGHILLSSPCDELLAGIFEAACFAVVKRYRYWNPGSCKVQVEEIIEDLETAPEESVVVLYTSGHSPTGADLSQDEWKSVAEVMVKRRLLPFFLLPAQGLCSRDVDQDSWGLRYCVSLGMEVLCAQSFSHNFSLYGERVAHLLCVVKETAALVTVQSQAEKIVHTLWSRPPVEGARVVTTVLSNPAHMVEWLEGLKGTVERCMLMKERLREKLRLLGSLGSWEQLIKSGGLYCCIGLSDQQVEFLLKQRHVYLLRGGCFNVSAINSGNLDYVAESLHLTLTTQL</sequence>
<evidence type="ECO:0000313" key="11">
    <source>
        <dbReference type="EMBL" id="KAI5622053.1"/>
    </source>
</evidence>
<dbReference type="SUPFAM" id="SSF69203">
    <property type="entry name" value="Nucleoplasmin-like core domain"/>
    <property type="match status" value="1"/>
</dbReference>
<feature type="domain" description="Nucleoplasmin core" evidence="10">
    <location>
        <begin position="22"/>
        <end position="116"/>
    </location>
</feature>
<dbReference type="Proteomes" id="UP001205998">
    <property type="component" value="Unassembled WGS sequence"/>
</dbReference>
<evidence type="ECO:0000256" key="1">
    <source>
        <dbReference type="ARBA" id="ARBA00001933"/>
    </source>
</evidence>
<evidence type="ECO:0000256" key="8">
    <source>
        <dbReference type="SAM" id="MobiDB-lite"/>
    </source>
</evidence>
<dbReference type="CDD" id="cd00609">
    <property type="entry name" value="AAT_like"/>
    <property type="match status" value="1"/>
</dbReference>
<dbReference type="Gene3D" id="2.60.120.340">
    <property type="entry name" value="Nucleoplasmin core domain"/>
    <property type="match status" value="1"/>
</dbReference>
<comment type="subunit">
    <text evidence="3">Homodimer.</text>
</comment>
<dbReference type="Pfam" id="PF00155">
    <property type="entry name" value="Aminotran_1_2"/>
    <property type="match status" value="1"/>
</dbReference>
<dbReference type="Gene3D" id="3.90.1150.10">
    <property type="entry name" value="Aspartate Aminotransferase, domain 1"/>
    <property type="match status" value="1"/>
</dbReference>
<dbReference type="InterPro" id="IPR024057">
    <property type="entry name" value="Nucleoplasmin_core_dom"/>
</dbReference>
<name>A0AAD5ASN9_SILAS</name>
<evidence type="ECO:0000259" key="9">
    <source>
        <dbReference type="Pfam" id="PF00155"/>
    </source>
</evidence>
<dbReference type="Gene3D" id="3.40.640.10">
    <property type="entry name" value="Type I PLP-dependent aspartate aminotransferase-like (Major domain)"/>
    <property type="match status" value="1"/>
</dbReference>
<comment type="similarity">
    <text evidence="2">Belongs to the class-I pyridoxal-phosphate-dependent aminotransferase family.</text>
</comment>
<evidence type="ECO:0000259" key="10">
    <source>
        <dbReference type="Pfam" id="PF03066"/>
    </source>
</evidence>
<evidence type="ECO:0000256" key="7">
    <source>
        <dbReference type="ARBA" id="ARBA00022898"/>
    </source>
</evidence>
<dbReference type="PANTHER" id="PTHR11879">
    <property type="entry name" value="ASPARTATE AMINOTRANSFERASE"/>
    <property type="match status" value="1"/>
</dbReference>
<dbReference type="InterPro" id="IPR004839">
    <property type="entry name" value="Aminotransferase_I/II_large"/>
</dbReference>
<feature type="domain" description="Aminotransferase class I/classII large" evidence="9">
    <location>
        <begin position="144"/>
        <end position="503"/>
    </location>
</feature>
<dbReference type="GO" id="GO:0006532">
    <property type="term" value="P:aspartate biosynthetic process"/>
    <property type="evidence" value="ECO:0007669"/>
    <property type="project" value="TreeGrafter"/>
</dbReference>
<feature type="region of interest" description="Disordered" evidence="8">
    <location>
        <begin position="1"/>
        <end position="22"/>
    </location>
</feature>
<dbReference type="SUPFAM" id="SSF53383">
    <property type="entry name" value="PLP-dependent transferases"/>
    <property type="match status" value="1"/>
</dbReference>
<comment type="caution">
    <text evidence="11">The sequence shown here is derived from an EMBL/GenBank/DDBJ whole genome shotgun (WGS) entry which is preliminary data.</text>
</comment>
<evidence type="ECO:0000256" key="6">
    <source>
        <dbReference type="ARBA" id="ARBA00022679"/>
    </source>
</evidence>
<dbReference type="InterPro" id="IPR015424">
    <property type="entry name" value="PyrdxlP-dep_Trfase"/>
</dbReference>
<gene>
    <name evidence="11" type="ORF">C0J50_18437</name>
</gene>
<protein>
    <recommendedName>
        <fullName evidence="4">aspartate transaminase</fullName>
        <ecNumber evidence="4">2.6.1.1</ecNumber>
    </recommendedName>
</protein>
<dbReference type="InterPro" id="IPR015421">
    <property type="entry name" value="PyrdxlP-dep_Trfase_major"/>
</dbReference>
<dbReference type="GO" id="GO:0004069">
    <property type="term" value="F:L-aspartate:2-oxoglutarate aminotransferase activity"/>
    <property type="evidence" value="ECO:0007669"/>
    <property type="project" value="UniProtKB-EC"/>
</dbReference>
<dbReference type="InterPro" id="IPR015422">
    <property type="entry name" value="PyrdxlP-dep_Trfase_small"/>
</dbReference>
<dbReference type="PRINTS" id="PR00799">
    <property type="entry name" value="TRANSAMINASE"/>
</dbReference>
<keyword evidence="12" id="KW-1185">Reference proteome</keyword>
<accession>A0AAD5ASN9</accession>
<evidence type="ECO:0000313" key="12">
    <source>
        <dbReference type="Proteomes" id="UP001205998"/>
    </source>
</evidence>
<proteinExistence type="inferred from homology"/>
<dbReference type="PANTHER" id="PTHR11879:SF36">
    <property type="entry name" value="ASPARTATE AMINOTRANSFERASE, CYTOPLASMIC 2"/>
    <property type="match status" value="1"/>
</dbReference>
<dbReference type="InterPro" id="IPR000796">
    <property type="entry name" value="Asp_trans"/>
</dbReference>